<name>A0A5J9U6V0_9POAL</name>
<dbReference type="EMBL" id="RWGY01000029">
    <property type="protein sequence ID" value="TVU19389.1"/>
    <property type="molecule type" value="Genomic_DNA"/>
</dbReference>
<feature type="compositionally biased region" description="Basic and acidic residues" evidence="2">
    <location>
        <begin position="121"/>
        <end position="149"/>
    </location>
</feature>
<dbReference type="GO" id="GO:0003676">
    <property type="term" value="F:nucleic acid binding"/>
    <property type="evidence" value="ECO:0007669"/>
    <property type="project" value="InterPro"/>
</dbReference>
<reference evidence="4 5" key="1">
    <citation type="journal article" date="2019" name="Sci. Rep.">
        <title>A high-quality genome of Eragrostis curvula grass provides insights into Poaceae evolution and supports new strategies to enhance forage quality.</title>
        <authorList>
            <person name="Carballo J."/>
            <person name="Santos B.A.C.M."/>
            <person name="Zappacosta D."/>
            <person name="Garbus I."/>
            <person name="Selva J.P."/>
            <person name="Gallo C.A."/>
            <person name="Diaz A."/>
            <person name="Albertini E."/>
            <person name="Caccamo M."/>
            <person name="Echenique V."/>
        </authorList>
    </citation>
    <scope>NUCLEOTIDE SEQUENCE [LARGE SCALE GENOMIC DNA]</scope>
    <source>
        <strain evidence="5">cv. Victoria</strain>
        <tissue evidence="4">Leaf</tissue>
    </source>
</reference>
<feature type="compositionally biased region" description="Basic and acidic residues" evidence="2">
    <location>
        <begin position="216"/>
        <end position="230"/>
    </location>
</feature>
<feature type="non-terminal residue" evidence="4">
    <location>
        <position position="1"/>
    </location>
</feature>
<feature type="region of interest" description="Disordered" evidence="2">
    <location>
        <begin position="204"/>
        <end position="258"/>
    </location>
</feature>
<evidence type="ECO:0000313" key="4">
    <source>
        <dbReference type="EMBL" id="TVU19389.1"/>
    </source>
</evidence>
<dbReference type="Gene3D" id="4.10.60.10">
    <property type="entry name" value="Zinc finger, CCHC-type"/>
    <property type="match status" value="1"/>
</dbReference>
<feature type="region of interest" description="Disordered" evidence="2">
    <location>
        <begin position="69"/>
        <end position="94"/>
    </location>
</feature>
<evidence type="ECO:0000259" key="3">
    <source>
        <dbReference type="PROSITE" id="PS50158"/>
    </source>
</evidence>
<keyword evidence="1" id="KW-0479">Metal-binding</keyword>
<evidence type="ECO:0000313" key="5">
    <source>
        <dbReference type="Proteomes" id="UP000324897"/>
    </source>
</evidence>
<dbReference type="GO" id="GO:0008270">
    <property type="term" value="F:zinc ion binding"/>
    <property type="evidence" value="ECO:0007669"/>
    <property type="project" value="UniProtKB-KW"/>
</dbReference>
<gene>
    <name evidence="4" type="ORF">EJB05_35534</name>
</gene>
<keyword evidence="1" id="KW-0863">Zinc-finger</keyword>
<protein>
    <recommendedName>
        <fullName evidence="3">CCHC-type domain-containing protein</fullName>
    </recommendedName>
</protein>
<feature type="domain" description="CCHC-type" evidence="3">
    <location>
        <begin position="362"/>
        <end position="377"/>
    </location>
</feature>
<feature type="region of interest" description="Disordered" evidence="2">
    <location>
        <begin position="121"/>
        <end position="150"/>
    </location>
</feature>
<dbReference type="SMART" id="SM00343">
    <property type="entry name" value="ZnF_C2HC"/>
    <property type="match status" value="2"/>
</dbReference>
<dbReference type="SUPFAM" id="SSF57756">
    <property type="entry name" value="Retrovirus zinc finger-like domains"/>
    <property type="match status" value="1"/>
</dbReference>
<feature type="compositionally biased region" description="Basic and acidic residues" evidence="2">
    <location>
        <begin position="241"/>
        <end position="258"/>
    </location>
</feature>
<dbReference type="OrthoDB" id="696043at2759"/>
<organism evidence="4 5">
    <name type="scientific">Eragrostis curvula</name>
    <name type="common">weeping love grass</name>
    <dbReference type="NCBI Taxonomy" id="38414"/>
    <lineage>
        <taxon>Eukaryota</taxon>
        <taxon>Viridiplantae</taxon>
        <taxon>Streptophyta</taxon>
        <taxon>Embryophyta</taxon>
        <taxon>Tracheophyta</taxon>
        <taxon>Spermatophyta</taxon>
        <taxon>Magnoliopsida</taxon>
        <taxon>Liliopsida</taxon>
        <taxon>Poales</taxon>
        <taxon>Poaceae</taxon>
        <taxon>PACMAD clade</taxon>
        <taxon>Chloridoideae</taxon>
        <taxon>Eragrostideae</taxon>
        <taxon>Eragrostidinae</taxon>
        <taxon>Eragrostis</taxon>
    </lineage>
</organism>
<keyword evidence="1" id="KW-0862">Zinc</keyword>
<dbReference type="PANTHER" id="PTHR33170:SF2">
    <property type="entry name" value="OS12G0531500 PROTEIN"/>
    <property type="match status" value="1"/>
</dbReference>
<evidence type="ECO:0000256" key="2">
    <source>
        <dbReference type="SAM" id="MobiDB-lite"/>
    </source>
</evidence>
<feature type="region of interest" description="Disordered" evidence="2">
    <location>
        <begin position="289"/>
        <end position="333"/>
    </location>
</feature>
<dbReference type="InterPro" id="IPR001878">
    <property type="entry name" value="Znf_CCHC"/>
</dbReference>
<dbReference type="InterPro" id="IPR036875">
    <property type="entry name" value="Znf_CCHC_sf"/>
</dbReference>
<accession>A0A5J9U6V0</accession>
<proteinExistence type="predicted"/>
<dbReference type="Proteomes" id="UP000324897">
    <property type="component" value="Chromosome 7"/>
</dbReference>
<feature type="compositionally biased region" description="Basic and acidic residues" evidence="2">
    <location>
        <begin position="83"/>
        <end position="94"/>
    </location>
</feature>
<keyword evidence="5" id="KW-1185">Reference proteome</keyword>
<dbReference type="PANTHER" id="PTHR33170">
    <property type="entry name" value="DUF4283 DOMAIN-CONTAINING PROTEIN-RELATED"/>
    <property type="match status" value="1"/>
</dbReference>
<dbReference type="Gramene" id="TVU19389">
    <property type="protein sequence ID" value="TVU19389"/>
    <property type="gene ID" value="EJB05_35534"/>
</dbReference>
<comment type="caution">
    <text evidence="4">The sequence shown here is derived from an EMBL/GenBank/DDBJ whole genome shotgun (WGS) entry which is preliminary data.</text>
</comment>
<feature type="compositionally biased region" description="Gly residues" evidence="2">
    <location>
        <begin position="317"/>
        <end position="327"/>
    </location>
</feature>
<evidence type="ECO:0000256" key="1">
    <source>
        <dbReference type="PROSITE-ProRule" id="PRU00047"/>
    </source>
</evidence>
<dbReference type="AlphaFoldDB" id="A0A5J9U6V0"/>
<dbReference type="PROSITE" id="PS50158">
    <property type="entry name" value="ZF_CCHC"/>
    <property type="match status" value="1"/>
</dbReference>
<feature type="compositionally biased region" description="Basic and acidic residues" evidence="2">
    <location>
        <begin position="289"/>
        <end position="311"/>
    </location>
</feature>
<sequence>MSAPFRQIGQARRHLDRFGRWSAPTKAQIQAEEDRHRVREGLPSRAEVEFQKAQEAREIKRTLFTMPTYQEQSSSDPMSGKGSVHEPVEEADHSSELEDVIRQLDAAIEGMNQLSKKNLVDSGDKIERGKKGGKEEQFTSNADGRERNSDGLFGRYVTDIFAHSWRDEPTLRWVWIKKGAGPGTAEYPASQLDIKRWGWKARTLPRVSHQPSPSSRGEERMVREQPRPNRWDNTGGATQKRRFEGDSNNGRREDNLRFERDRFFQDDRREEGSREEQFNKDRLKREWADKQKAREEGERFLREQSKRRYNDQRGTSYGQGRGFGGGNSQNKSVHERLSGYKQENLGKRLGREDQRFGNKGICFWCGQEGHHQATCTNEPYCYRCKDTGHISTNFPKNKGCSMQLYGSGVPGQGFYSLNIPGLQMQQGKDPIGLIEILEGKTLEAKLENKLKQFIDGNWDWKAKKMSDKEFLVTFPSQLILDTFARGMQLNMREIKVKVTKSDLDPEVSSVLQTGWVKLYDIPAAAKSPEAVKLIAELIGEVVAIDEVSLIRPRATRVKINCRNLSNLRGSIEIFIGKVR</sequence>